<protein>
    <submittedName>
        <fullName evidence="1">Uncharacterized protein</fullName>
    </submittedName>
</protein>
<name>A0A4Z2JCD2_9TELE</name>
<accession>A0A4Z2JCD2</accession>
<dbReference type="AlphaFoldDB" id="A0A4Z2JCD2"/>
<organism evidence="1 2">
    <name type="scientific">Liparis tanakae</name>
    <name type="common">Tanaka's snailfish</name>
    <dbReference type="NCBI Taxonomy" id="230148"/>
    <lineage>
        <taxon>Eukaryota</taxon>
        <taxon>Metazoa</taxon>
        <taxon>Chordata</taxon>
        <taxon>Craniata</taxon>
        <taxon>Vertebrata</taxon>
        <taxon>Euteleostomi</taxon>
        <taxon>Actinopterygii</taxon>
        <taxon>Neopterygii</taxon>
        <taxon>Teleostei</taxon>
        <taxon>Neoteleostei</taxon>
        <taxon>Acanthomorphata</taxon>
        <taxon>Eupercaria</taxon>
        <taxon>Perciformes</taxon>
        <taxon>Cottioidei</taxon>
        <taxon>Cottales</taxon>
        <taxon>Liparidae</taxon>
        <taxon>Liparis</taxon>
    </lineage>
</organism>
<proteinExistence type="predicted"/>
<dbReference type="Proteomes" id="UP000314294">
    <property type="component" value="Unassembled WGS sequence"/>
</dbReference>
<keyword evidence="2" id="KW-1185">Reference proteome</keyword>
<evidence type="ECO:0000313" key="2">
    <source>
        <dbReference type="Proteomes" id="UP000314294"/>
    </source>
</evidence>
<reference evidence="1 2" key="1">
    <citation type="submission" date="2019-03" db="EMBL/GenBank/DDBJ databases">
        <title>First draft genome of Liparis tanakae, snailfish: a comprehensive survey of snailfish specific genes.</title>
        <authorList>
            <person name="Kim W."/>
            <person name="Song I."/>
            <person name="Jeong J.-H."/>
            <person name="Kim D."/>
            <person name="Kim S."/>
            <person name="Ryu S."/>
            <person name="Song J.Y."/>
            <person name="Lee S.K."/>
        </authorList>
    </citation>
    <scope>NUCLEOTIDE SEQUENCE [LARGE SCALE GENOMIC DNA]</scope>
    <source>
        <tissue evidence="1">Muscle</tissue>
    </source>
</reference>
<gene>
    <name evidence="1" type="ORF">EYF80_001784</name>
</gene>
<sequence length="84" mass="9260">MAMVDETVFPGDAVRFLWPTIDLDSPGVGVDLCSIRPLQFCPGKRRGPAGQVISSNKYNKDPPVLDGGSLFPALEKELPDWEDW</sequence>
<evidence type="ECO:0000313" key="1">
    <source>
        <dbReference type="EMBL" id="TNN87820.1"/>
    </source>
</evidence>
<comment type="caution">
    <text evidence="1">The sequence shown here is derived from an EMBL/GenBank/DDBJ whole genome shotgun (WGS) entry which is preliminary data.</text>
</comment>
<dbReference type="EMBL" id="SRLO01000008">
    <property type="protein sequence ID" value="TNN87820.1"/>
    <property type="molecule type" value="Genomic_DNA"/>
</dbReference>